<dbReference type="Proteomes" id="UP000242469">
    <property type="component" value="Unassembled WGS sequence"/>
</dbReference>
<accession>A0A1H4HBW3</accession>
<dbReference type="AlphaFoldDB" id="A0A1H4HBW3"/>
<name>A0A1H4HBW3_9GAMM</name>
<reference evidence="3" key="1">
    <citation type="submission" date="2016-10" db="EMBL/GenBank/DDBJ databases">
        <authorList>
            <person name="Varghese N."/>
            <person name="Submissions S."/>
        </authorList>
    </citation>
    <scope>NUCLEOTIDE SEQUENCE [LARGE SCALE GENOMIC DNA]</scope>
    <source>
        <strain evidence="3">DSM 11526</strain>
    </source>
</reference>
<keyword evidence="1" id="KW-0812">Transmembrane</keyword>
<feature type="transmembrane region" description="Helical" evidence="1">
    <location>
        <begin position="6"/>
        <end position="24"/>
    </location>
</feature>
<sequence length="224" mass="25646">MSDIIIGLLTGLLTSFFVGLFLIWKGDYLVKNLQRIPIKWRIRLLTKVYLSALNDYPLRYLNSKILSLFIAFHLFFSGAYVLITIILFKIAGEGKDNIPEESIKDIDPSVVLINPWVPWILLCFTLFVLYFSWGALKETFVAVVLPYAYRELNSIRECVKVAASAEDFIKYVNMETQCKSKEAILEMMEFSIRILGENSLKLPTEIISSLTDKDWSGIKAKQKG</sequence>
<dbReference type="EMBL" id="FNRJ01000035">
    <property type="protein sequence ID" value="SEB18602.1"/>
    <property type="molecule type" value="Genomic_DNA"/>
</dbReference>
<gene>
    <name evidence="2" type="ORF">SAMN02745729_13511</name>
</gene>
<dbReference type="STRING" id="1122198.SAMN02745729_13511"/>
<evidence type="ECO:0000313" key="2">
    <source>
        <dbReference type="EMBL" id="SEB18602.1"/>
    </source>
</evidence>
<feature type="transmembrane region" description="Helical" evidence="1">
    <location>
        <begin position="116"/>
        <end position="136"/>
    </location>
</feature>
<dbReference type="RefSeq" id="WP_091828240.1">
    <property type="nucleotide sequence ID" value="NZ_FNRJ01000035.1"/>
</dbReference>
<organism evidence="2 3">
    <name type="scientific">Marinobacterium iners DSM 11526</name>
    <dbReference type="NCBI Taxonomy" id="1122198"/>
    <lineage>
        <taxon>Bacteria</taxon>
        <taxon>Pseudomonadati</taxon>
        <taxon>Pseudomonadota</taxon>
        <taxon>Gammaproteobacteria</taxon>
        <taxon>Oceanospirillales</taxon>
        <taxon>Oceanospirillaceae</taxon>
        <taxon>Marinobacterium</taxon>
    </lineage>
</organism>
<proteinExistence type="predicted"/>
<evidence type="ECO:0000313" key="3">
    <source>
        <dbReference type="Proteomes" id="UP000242469"/>
    </source>
</evidence>
<feature type="transmembrane region" description="Helical" evidence="1">
    <location>
        <begin position="65"/>
        <end position="88"/>
    </location>
</feature>
<keyword evidence="1" id="KW-1133">Transmembrane helix</keyword>
<keyword evidence="1" id="KW-0472">Membrane</keyword>
<evidence type="ECO:0000256" key="1">
    <source>
        <dbReference type="SAM" id="Phobius"/>
    </source>
</evidence>
<protein>
    <submittedName>
        <fullName evidence="2">Uncharacterized protein</fullName>
    </submittedName>
</protein>
<keyword evidence="3" id="KW-1185">Reference proteome</keyword>